<organism evidence="2 3">
    <name type="scientific">Castellaniella hirudinis</name>
    <dbReference type="NCBI Taxonomy" id="1144617"/>
    <lineage>
        <taxon>Bacteria</taxon>
        <taxon>Pseudomonadati</taxon>
        <taxon>Pseudomonadota</taxon>
        <taxon>Betaproteobacteria</taxon>
        <taxon>Burkholderiales</taxon>
        <taxon>Alcaligenaceae</taxon>
        <taxon>Castellaniella</taxon>
    </lineage>
</organism>
<dbReference type="SUPFAM" id="SSF54637">
    <property type="entry name" value="Thioesterase/thiol ester dehydrase-isomerase"/>
    <property type="match status" value="1"/>
</dbReference>
<dbReference type="PANTHER" id="PTHR43437">
    <property type="entry name" value="HYDROXYACYL-THIOESTER DEHYDRATASE TYPE 2, MITOCHONDRIAL-RELATED"/>
    <property type="match status" value="1"/>
</dbReference>
<evidence type="ECO:0000259" key="1">
    <source>
        <dbReference type="Pfam" id="PF01575"/>
    </source>
</evidence>
<dbReference type="PANTHER" id="PTHR43437:SF3">
    <property type="entry name" value="HYDROXYACYL-THIOESTER DEHYDRATASE TYPE 2, MITOCHONDRIAL"/>
    <property type="match status" value="1"/>
</dbReference>
<dbReference type="Pfam" id="PF01575">
    <property type="entry name" value="MaoC_dehydratas"/>
    <property type="match status" value="1"/>
</dbReference>
<dbReference type="InterPro" id="IPR029069">
    <property type="entry name" value="HotDog_dom_sf"/>
</dbReference>
<keyword evidence="3" id="KW-1185">Reference proteome</keyword>
<dbReference type="Proteomes" id="UP001595756">
    <property type="component" value="Unassembled WGS sequence"/>
</dbReference>
<dbReference type="EMBL" id="JBHSDY010000005">
    <property type="protein sequence ID" value="MFC4298056.1"/>
    <property type="molecule type" value="Genomic_DNA"/>
</dbReference>
<feature type="domain" description="MaoC-like" evidence="1">
    <location>
        <begin position="14"/>
        <end position="113"/>
    </location>
</feature>
<gene>
    <name evidence="2" type="ORF">ACFO0J_08385</name>
</gene>
<proteinExistence type="predicted"/>
<reference evidence="3" key="1">
    <citation type="journal article" date="2019" name="Int. J. Syst. Evol. Microbiol.">
        <title>The Global Catalogue of Microorganisms (GCM) 10K type strain sequencing project: providing services to taxonomists for standard genome sequencing and annotation.</title>
        <authorList>
            <consortium name="The Broad Institute Genomics Platform"/>
            <consortium name="The Broad Institute Genome Sequencing Center for Infectious Disease"/>
            <person name="Wu L."/>
            <person name="Ma J."/>
        </authorList>
    </citation>
    <scope>NUCLEOTIDE SEQUENCE [LARGE SCALE GENOMIC DNA]</scope>
    <source>
        <strain evidence="3">CGMCC 1.19029</strain>
    </source>
</reference>
<comment type="caution">
    <text evidence="2">The sequence shown here is derived from an EMBL/GenBank/DDBJ whole genome shotgun (WGS) entry which is preliminary data.</text>
</comment>
<sequence length="145" mass="16094">MDFHVQVGDHAQFTKTVGEYDVYGFAGITGDLAANHVDEHAMRQTPYGGRIAHGALLIGYMSTTSTMICRASEGRGPDDEIAVSLGYDRIRFLEGVRIGDTLTVHYTIAEIDPERRRSRSDIRITNQHGDTVAVAHHILKWVKKA</sequence>
<protein>
    <submittedName>
        <fullName evidence="2">MaoC family dehydratase</fullName>
    </submittedName>
</protein>
<name>A0ABV8RXD1_9BURK</name>
<accession>A0ABV8RXD1</accession>
<dbReference type="RefSeq" id="WP_376812620.1">
    <property type="nucleotide sequence ID" value="NZ_JBHSDY010000005.1"/>
</dbReference>
<dbReference type="InterPro" id="IPR050965">
    <property type="entry name" value="UPF0336/Enoyl-CoA_hydratase"/>
</dbReference>
<evidence type="ECO:0000313" key="2">
    <source>
        <dbReference type="EMBL" id="MFC4298056.1"/>
    </source>
</evidence>
<evidence type="ECO:0000313" key="3">
    <source>
        <dbReference type="Proteomes" id="UP001595756"/>
    </source>
</evidence>
<dbReference type="InterPro" id="IPR002539">
    <property type="entry name" value="MaoC-like_dom"/>
</dbReference>
<dbReference type="Gene3D" id="3.10.129.10">
    <property type="entry name" value="Hotdog Thioesterase"/>
    <property type="match status" value="1"/>
</dbReference>